<evidence type="ECO:0000256" key="5">
    <source>
        <dbReference type="SAM" id="MobiDB-lite"/>
    </source>
</evidence>
<dbReference type="Pfam" id="PF07637">
    <property type="entry name" value="PSD5"/>
    <property type="match status" value="1"/>
</dbReference>
<evidence type="ECO:0000256" key="2">
    <source>
        <dbReference type="ARBA" id="ARBA00022723"/>
    </source>
</evidence>
<dbReference type="InterPro" id="IPR013039">
    <property type="entry name" value="DUF1588"/>
</dbReference>
<keyword evidence="1 4" id="KW-0349">Heme</keyword>
<dbReference type="KEGG" id="abac:LuPra_01995"/>
<reference evidence="8" key="2">
    <citation type="submission" date="2016-04" db="EMBL/GenBank/DDBJ databases">
        <title>First Complete Genome Sequence of a Subdivision 6 Acidobacterium.</title>
        <authorList>
            <person name="Huang S."/>
            <person name="Vieira S."/>
            <person name="Bunk B."/>
            <person name="Riedel T."/>
            <person name="Sproeer C."/>
            <person name="Overmann J."/>
        </authorList>
    </citation>
    <scope>NUCLEOTIDE SEQUENCE [LARGE SCALE GENOMIC DNA]</scope>
    <source>
        <strain evidence="8">DSM 100886 HEG_-6_39</strain>
    </source>
</reference>
<feature type="domain" description="Cytochrome c" evidence="6">
    <location>
        <begin position="63"/>
        <end position="151"/>
    </location>
</feature>
<dbReference type="PROSITE" id="PS51007">
    <property type="entry name" value="CYTC"/>
    <property type="match status" value="1"/>
</dbReference>
<dbReference type="SUPFAM" id="SSF46626">
    <property type="entry name" value="Cytochrome c"/>
    <property type="match status" value="1"/>
</dbReference>
<keyword evidence="2 4" id="KW-0479">Metal-binding</keyword>
<dbReference type="Pfam" id="PF07624">
    <property type="entry name" value="PSD2"/>
    <property type="match status" value="1"/>
</dbReference>
<dbReference type="RefSeq" id="WP_110170599.1">
    <property type="nucleotide sequence ID" value="NZ_CP015136.1"/>
</dbReference>
<name>A0A143PKL1_LUTPR</name>
<evidence type="ECO:0000313" key="7">
    <source>
        <dbReference type="EMBL" id="AMY08790.1"/>
    </source>
</evidence>
<dbReference type="AlphaFoldDB" id="A0A143PKL1"/>
<dbReference type="InterPro" id="IPR013036">
    <property type="entry name" value="DUF1587"/>
</dbReference>
<dbReference type="Pfam" id="PF07627">
    <property type="entry name" value="PSCyt3"/>
    <property type="match status" value="1"/>
</dbReference>
<dbReference type="GO" id="GO:0020037">
    <property type="term" value="F:heme binding"/>
    <property type="evidence" value="ECO:0007669"/>
    <property type="project" value="InterPro"/>
</dbReference>
<dbReference type="InterPro" id="IPR013042">
    <property type="entry name" value="DUF1592"/>
</dbReference>
<dbReference type="OrthoDB" id="127185at2"/>
<gene>
    <name evidence="7" type="ORF">LuPra_01995</name>
</gene>
<feature type="region of interest" description="Disordered" evidence="5">
    <location>
        <begin position="449"/>
        <end position="494"/>
    </location>
</feature>
<feature type="compositionally biased region" description="Basic and acidic residues" evidence="5">
    <location>
        <begin position="478"/>
        <end position="492"/>
    </location>
</feature>
<sequence precursor="true">MSPATWLSTAVERKPKFQRRARRDGHPARPGYNDRNSVRRALTLLFVAVASLAASASSGPAPADREPDRATFDAVVKPFLEKNCTDCHNNRRQKGGMNFERLASADTIGVHIDDVEHMLLKLRTGEMPPEDEERPDPKDVEAVTRWIEQEFDRLERITPPDPGRITARRLNRPEYNNTVRDLFGVDVRPADDFPQDDAGYGFDNIADVLSLSPVLLEKYMVAAEKVVRTAMFGYEVEAPTLVRLKAPTAAVAPLRTPPAQYDTSGLSLPNSAHASHRVAVPGTYLIRVFMNGKRPNGSMPVRIGLFVDGTQVAEQLLDPAALASFETDEQDLDSKTIEFRVPLNVGERWIAATVMNLYEGLPVRFNGPNPSARPEQYHVPTFTPPQTDPTPERIAMFRKRFEERQEALKKAPINTARVGRLELAGPFEPETKPSRESLAKVYACGHVGRDRSFGRDRSPLGPPKPHGEGGSGPSARPRRADAKGLAASEKRPSQHQSWCALKNISAVAQRAFRRPVAREELVPYVAVMARAQKAGESFDEALAIALQALLVSPDFLFRIEQDHVATAAGTQAVPVGEHELASRLSYFLWSSMPDAELRRLADRGMLRKPGVLEAQVRRMLVDARSSALVEEFGGQWLQFRALESVAPDREKFPRFDNYLRLSMRNETTLFFEHIVREDRSILEFLDAKYTYLNERLANHYGVEGVAGPTFRRVDLTDGQRGGVLTQASVLTVSSYATRTSPVLRGRWVLDNLLDAPPPDPPAGVPALDEKAIGQTASLRQQMEAHRADPTCASCHRRMDPLGFGLENYDGIGAWRAMDGKFAIDPKGELPDGRTFHQPSELRTILLQDRQDFSRALTSKLMIYALGRGLERHDKPTIRGIVNRLPQHDYAFSGLVLEIVKSLPFQMRRAVPAGVTAP</sequence>
<dbReference type="GO" id="GO:0046872">
    <property type="term" value="F:metal ion binding"/>
    <property type="evidence" value="ECO:0007669"/>
    <property type="project" value="UniProtKB-KW"/>
</dbReference>
<dbReference type="STRING" id="1855912.LuPra_01995"/>
<dbReference type="InterPro" id="IPR009056">
    <property type="entry name" value="Cyt_c-like_dom"/>
</dbReference>
<dbReference type="EMBL" id="CP015136">
    <property type="protein sequence ID" value="AMY08790.1"/>
    <property type="molecule type" value="Genomic_DNA"/>
</dbReference>
<dbReference type="InterPro" id="IPR036909">
    <property type="entry name" value="Cyt_c-like_dom_sf"/>
</dbReference>
<keyword evidence="3 4" id="KW-0408">Iron</keyword>
<dbReference type="InterPro" id="IPR013043">
    <property type="entry name" value="DUF1595"/>
</dbReference>
<evidence type="ECO:0000256" key="4">
    <source>
        <dbReference type="PROSITE-ProRule" id="PRU00433"/>
    </source>
</evidence>
<proteinExistence type="predicted"/>
<dbReference type="Pfam" id="PF07626">
    <property type="entry name" value="PSD3"/>
    <property type="match status" value="1"/>
</dbReference>
<feature type="region of interest" description="Disordered" evidence="5">
    <location>
        <begin position="1"/>
        <end position="34"/>
    </location>
</feature>
<evidence type="ECO:0000313" key="8">
    <source>
        <dbReference type="Proteomes" id="UP000076079"/>
    </source>
</evidence>
<reference evidence="7 8" key="1">
    <citation type="journal article" date="2016" name="Genome Announc.">
        <title>First Complete Genome Sequence of a Subdivision 6 Acidobacterium Strain.</title>
        <authorList>
            <person name="Huang S."/>
            <person name="Vieira S."/>
            <person name="Bunk B."/>
            <person name="Riedel T."/>
            <person name="Sproer C."/>
            <person name="Overmann J."/>
        </authorList>
    </citation>
    <scope>NUCLEOTIDE SEQUENCE [LARGE SCALE GENOMIC DNA]</scope>
    <source>
        <strain evidence="8">DSM 100886 HEG_-6_39</strain>
    </source>
</reference>
<evidence type="ECO:0000259" key="6">
    <source>
        <dbReference type="PROSITE" id="PS51007"/>
    </source>
</evidence>
<dbReference type="GO" id="GO:0009055">
    <property type="term" value="F:electron transfer activity"/>
    <property type="evidence" value="ECO:0007669"/>
    <property type="project" value="InterPro"/>
</dbReference>
<feature type="compositionally biased region" description="Basic and acidic residues" evidence="5">
    <location>
        <begin position="449"/>
        <end position="458"/>
    </location>
</feature>
<dbReference type="InterPro" id="IPR011478">
    <property type="entry name" value="DUF1585"/>
</dbReference>
<accession>A0A143PKL1</accession>
<evidence type="ECO:0000256" key="1">
    <source>
        <dbReference type="ARBA" id="ARBA00022617"/>
    </source>
</evidence>
<feature type="region of interest" description="Disordered" evidence="5">
    <location>
        <begin position="371"/>
        <end position="391"/>
    </location>
</feature>
<dbReference type="Pfam" id="PF07631">
    <property type="entry name" value="PSD4"/>
    <property type="match status" value="1"/>
</dbReference>
<evidence type="ECO:0000256" key="3">
    <source>
        <dbReference type="ARBA" id="ARBA00023004"/>
    </source>
</evidence>
<protein>
    <submittedName>
        <fullName evidence="7">Gluconolactonase</fullName>
    </submittedName>
</protein>
<organism evidence="7 8">
    <name type="scientific">Luteitalea pratensis</name>
    <dbReference type="NCBI Taxonomy" id="1855912"/>
    <lineage>
        <taxon>Bacteria</taxon>
        <taxon>Pseudomonadati</taxon>
        <taxon>Acidobacteriota</taxon>
        <taxon>Vicinamibacteria</taxon>
        <taxon>Vicinamibacterales</taxon>
        <taxon>Vicinamibacteraceae</taxon>
        <taxon>Luteitalea</taxon>
    </lineage>
</organism>
<keyword evidence="8" id="KW-1185">Reference proteome</keyword>
<dbReference type="Proteomes" id="UP000076079">
    <property type="component" value="Chromosome"/>
</dbReference>
<dbReference type="PATRIC" id="fig|1813736.3.peg.2095"/>